<evidence type="ECO:0000313" key="6">
    <source>
        <dbReference type="EMBL" id="TFC18613.1"/>
    </source>
</evidence>
<evidence type="ECO:0000256" key="3">
    <source>
        <dbReference type="ARBA" id="ARBA00023163"/>
    </source>
</evidence>
<dbReference type="InterPro" id="IPR036390">
    <property type="entry name" value="WH_DNA-bd_sf"/>
</dbReference>
<dbReference type="PROSITE" id="PS51078">
    <property type="entry name" value="ICLR_ED"/>
    <property type="match status" value="1"/>
</dbReference>
<dbReference type="Gene3D" id="1.10.10.10">
    <property type="entry name" value="Winged helix-like DNA-binding domain superfamily/Winged helix DNA-binding domain"/>
    <property type="match status" value="1"/>
</dbReference>
<dbReference type="RefSeq" id="WP_134565589.1">
    <property type="nucleotide sequence ID" value="NZ_SOFP01000020.1"/>
</dbReference>
<dbReference type="InterPro" id="IPR036388">
    <property type="entry name" value="WH-like_DNA-bd_sf"/>
</dbReference>
<evidence type="ECO:0000259" key="5">
    <source>
        <dbReference type="PROSITE" id="PS51078"/>
    </source>
</evidence>
<dbReference type="SMART" id="SM00346">
    <property type="entry name" value="HTH_ICLR"/>
    <property type="match status" value="1"/>
</dbReference>
<dbReference type="PROSITE" id="PS51077">
    <property type="entry name" value="HTH_ICLR"/>
    <property type="match status" value="1"/>
</dbReference>
<dbReference type="OrthoDB" id="4924204at2"/>
<dbReference type="GO" id="GO:0003700">
    <property type="term" value="F:DNA-binding transcription factor activity"/>
    <property type="evidence" value="ECO:0007669"/>
    <property type="project" value="TreeGrafter"/>
</dbReference>
<dbReference type="PANTHER" id="PTHR30136:SF35">
    <property type="entry name" value="HTH-TYPE TRANSCRIPTIONAL REGULATOR RV1719"/>
    <property type="match status" value="1"/>
</dbReference>
<dbReference type="Proteomes" id="UP000298412">
    <property type="component" value="Unassembled WGS sequence"/>
</dbReference>
<evidence type="ECO:0000259" key="4">
    <source>
        <dbReference type="PROSITE" id="PS51077"/>
    </source>
</evidence>
<feature type="domain" description="HTH iclR-type" evidence="4">
    <location>
        <begin position="17"/>
        <end position="83"/>
    </location>
</feature>
<sequence>MVTTENKPSTPDPRRNSAGLRRDLEILETLATPEALSAGGLGVLQLSALVGRDKGMISRTLATLAESGLISRDPITRNYRLGHKLFALAAQTFESHLVHVARPYLRQLEIATGETTHLSVLRGGNVLTLASQESNQDIRGRSWEGMTTAAWQTPSGRVLLSDWTDQALREWYEVHRDDPAVLGVAPQALPNGKPLVKNFDSLKHEINRVRRQGFAVVDEEFELGVVAVSVPVFDSRKSIIAALNVSAPKSRFGSRLGEAGKITVRVAAEISASLTDW</sequence>
<keyword evidence="2" id="KW-0238">DNA-binding</keyword>
<dbReference type="GO" id="GO:0045892">
    <property type="term" value="P:negative regulation of DNA-templated transcription"/>
    <property type="evidence" value="ECO:0007669"/>
    <property type="project" value="TreeGrafter"/>
</dbReference>
<protein>
    <submittedName>
        <fullName evidence="6">IclR family transcriptional regulator</fullName>
    </submittedName>
</protein>
<evidence type="ECO:0000313" key="7">
    <source>
        <dbReference type="Proteomes" id="UP000298412"/>
    </source>
</evidence>
<dbReference type="Pfam" id="PF01614">
    <property type="entry name" value="IclR_C"/>
    <property type="match status" value="1"/>
</dbReference>
<dbReference type="SUPFAM" id="SSF55781">
    <property type="entry name" value="GAF domain-like"/>
    <property type="match status" value="1"/>
</dbReference>
<accession>A0A4R8WYJ4</accession>
<dbReference type="PANTHER" id="PTHR30136">
    <property type="entry name" value="HELIX-TURN-HELIX TRANSCRIPTIONAL REGULATOR, ICLR FAMILY"/>
    <property type="match status" value="1"/>
</dbReference>
<reference evidence="6 7" key="1">
    <citation type="submission" date="2019-03" db="EMBL/GenBank/DDBJ databases">
        <title>Genomics of glacier-inhabiting Cryobacterium strains.</title>
        <authorList>
            <person name="Liu Q."/>
            <person name="Xin Y.-H."/>
        </authorList>
    </citation>
    <scope>NUCLEOTIDE SEQUENCE [LARGE SCALE GENOMIC DNA]</scope>
    <source>
        <strain evidence="6 7">MDT1-3</strain>
    </source>
</reference>
<evidence type="ECO:0000256" key="2">
    <source>
        <dbReference type="ARBA" id="ARBA00023125"/>
    </source>
</evidence>
<organism evidence="6 7">
    <name type="scientific">Cryobacterium algoritolerans</name>
    <dbReference type="NCBI Taxonomy" id="1259184"/>
    <lineage>
        <taxon>Bacteria</taxon>
        <taxon>Bacillati</taxon>
        <taxon>Actinomycetota</taxon>
        <taxon>Actinomycetes</taxon>
        <taxon>Micrococcales</taxon>
        <taxon>Microbacteriaceae</taxon>
        <taxon>Cryobacterium</taxon>
    </lineage>
</organism>
<dbReference type="EMBL" id="SOFP01000020">
    <property type="protein sequence ID" value="TFC18613.1"/>
    <property type="molecule type" value="Genomic_DNA"/>
</dbReference>
<dbReference type="InterPro" id="IPR005471">
    <property type="entry name" value="Tscrpt_reg_IclR_N"/>
</dbReference>
<dbReference type="GO" id="GO:0003677">
    <property type="term" value="F:DNA binding"/>
    <property type="evidence" value="ECO:0007669"/>
    <property type="project" value="UniProtKB-KW"/>
</dbReference>
<evidence type="ECO:0000256" key="1">
    <source>
        <dbReference type="ARBA" id="ARBA00023015"/>
    </source>
</evidence>
<keyword evidence="1" id="KW-0805">Transcription regulation</keyword>
<keyword evidence="3" id="KW-0804">Transcription</keyword>
<dbReference type="Gene3D" id="3.30.450.40">
    <property type="match status" value="1"/>
</dbReference>
<name>A0A4R8WYJ4_9MICO</name>
<comment type="caution">
    <text evidence="6">The sequence shown here is derived from an EMBL/GenBank/DDBJ whole genome shotgun (WGS) entry which is preliminary data.</text>
</comment>
<dbReference type="InterPro" id="IPR014757">
    <property type="entry name" value="Tscrpt_reg_IclR_C"/>
</dbReference>
<gene>
    <name evidence="6" type="ORF">E3O19_04390</name>
</gene>
<proteinExistence type="predicted"/>
<dbReference type="InterPro" id="IPR050707">
    <property type="entry name" value="HTH_MetabolicPath_Reg"/>
</dbReference>
<dbReference type="SUPFAM" id="SSF46785">
    <property type="entry name" value="Winged helix' DNA-binding domain"/>
    <property type="match status" value="1"/>
</dbReference>
<keyword evidence="7" id="KW-1185">Reference proteome</keyword>
<feature type="domain" description="IclR-ED" evidence="5">
    <location>
        <begin position="84"/>
        <end position="276"/>
    </location>
</feature>
<dbReference type="InterPro" id="IPR029016">
    <property type="entry name" value="GAF-like_dom_sf"/>
</dbReference>
<dbReference type="AlphaFoldDB" id="A0A4R8WYJ4"/>